<protein>
    <submittedName>
        <fullName evidence="3">DEP domain-containing protein</fullName>
    </submittedName>
</protein>
<dbReference type="SMART" id="SM00049">
    <property type="entry name" value="DEP"/>
    <property type="match status" value="1"/>
</dbReference>
<dbReference type="AlphaFoldDB" id="A0A0N5ANJ5"/>
<dbReference type="SUPFAM" id="SSF46785">
    <property type="entry name" value="Winged helix' DNA-binding domain"/>
    <property type="match status" value="1"/>
</dbReference>
<dbReference type="PROSITE" id="PS50186">
    <property type="entry name" value="DEP"/>
    <property type="match status" value="1"/>
</dbReference>
<dbReference type="WBParaSite" id="SMUV_0000618301-mRNA-1">
    <property type="protein sequence ID" value="SMUV_0000618301-mRNA-1"/>
    <property type="gene ID" value="SMUV_0000618301"/>
</dbReference>
<sequence length="778" mass="89613">MDGKNRLKEDKKTLLMQTPKPRKCLEEINDAEAFEGRFKATRMWNGVMKRFRSGMPLKRHRKLMFSYEDSFTGREAVDFLMNELPKFYSAEKRITRSNCHMLLKKFIDAGLFLSVRAKENEVEDAFRENEVYRFSDIPLEKVAATPILVRRASSFNERPTFESNSCEKDYSKIAMCKMDNLRTFDKNVFDPLLVNRSPLLKSRRLSSSHGNLPSMVSPKICTSVMVTPHLTLHHSTNDNNDGKAADAIDKFSQYSKNSVTEGDENLSSLDDVISQLQKVGENPVNMNTSLTIRSFGKVLQSSSDDLSPVLSTEHKIRFHGETHTRISPIRVKKESFDEDEKLLRSESLDGIIGSDFSSSDVKWNCEKIGLKGIVKANDENDDLSTYLIAMMRYLTRWPFDQKFVEKVAVYPGIERNVFENVCEHFAKTRPILSHSIARSILAVVNHFKSRDNDNFQVSLSDGEVGSKIELSTPDTSAIRFDKMLQNRIDSSNRDVNRNLKEDKSSTMLCDFCNNDYESRNASNAEYMELPVQGSSSRDKIEVAMSSSQYHSSPNSCISNDVHKNISQEDASDLLEAVALILLTLSPLVRRRLHYLLRFMEKICKNHCLRLSLSRENRFVVLERLSGSVLSPTTSISPTQCLHIVTFLVDNQSEVFSVPDSFKEEVENLLHQRNLNVRISRTGNQREAPLNETPKQYCKPIRLNEYDRQKQFGMEVHLLRLLDNIVDNETITVEERKRQLRKFKRTYPEIYSKRFSTPKPRKPRTPSFLDRLKTFNFRQ</sequence>
<dbReference type="GO" id="GO:0035556">
    <property type="term" value="P:intracellular signal transduction"/>
    <property type="evidence" value="ECO:0007669"/>
    <property type="project" value="InterPro"/>
</dbReference>
<accession>A0A0N5ANJ5</accession>
<evidence type="ECO:0000313" key="3">
    <source>
        <dbReference type="WBParaSite" id="SMUV_0000618301-mRNA-1"/>
    </source>
</evidence>
<evidence type="ECO:0000259" key="1">
    <source>
        <dbReference type="PROSITE" id="PS50186"/>
    </source>
</evidence>
<reference evidence="3" key="1">
    <citation type="submission" date="2017-02" db="UniProtKB">
        <authorList>
            <consortium name="WormBaseParasite"/>
        </authorList>
    </citation>
    <scope>IDENTIFICATION</scope>
</reference>
<evidence type="ECO:0000313" key="2">
    <source>
        <dbReference type="Proteomes" id="UP000046393"/>
    </source>
</evidence>
<organism evidence="2 3">
    <name type="scientific">Syphacia muris</name>
    <dbReference type="NCBI Taxonomy" id="451379"/>
    <lineage>
        <taxon>Eukaryota</taxon>
        <taxon>Metazoa</taxon>
        <taxon>Ecdysozoa</taxon>
        <taxon>Nematoda</taxon>
        <taxon>Chromadorea</taxon>
        <taxon>Rhabditida</taxon>
        <taxon>Spirurina</taxon>
        <taxon>Oxyuridomorpha</taxon>
        <taxon>Oxyuroidea</taxon>
        <taxon>Oxyuridae</taxon>
        <taxon>Syphacia</taxon>
    </lineage>
</organism>
<keyword evidence="2" id="KW-1185">Reference proteome</keyword>
<feature type="domain" description="DEP" evidence="1">
    <location>
        <begin position="51"/>
        <end position="136"/>
    </location>
</feature>
<dbReference type="InterPro" id="IPR000591">
    <property type="entry name" value="DEP_dom"/>
</dbReference>
<dbReference type="InterPro" id="IPR036388">
    <property type="entry name" value="WH-like_DNA-bd_sf"/>
</dbReference>
<dbReference type="Gene3D" id="1.10.10.10">
    <property type="entry name" value="Winged helix-like DNA-binding domain superfamily/Winged helix DNA-binding domain"/>
    <property type="match status" value="1"/>
</dbReference>
<proteinExistence type="predicted"/>
<dbReference type="Proteomes" id="UP000046393">
    <property type="component" value="Unplaced"/>
</dbReference>
<dbReference type="STRING" id="451379.A0A0N5ANJ5"/>
<dbReference type="Pfam" id="PF00610">
    <property type="entry name" value="DEP"/>
    <property type="match status" value="1"/>
</dbReference>
<dbReference type="InterPro" id="IPR036390">
    <property type="entry name" value="WH_DNA-bd_sf"/>
</dbReference>
<dbReference type="PANTHER" id="PTHR16206:SF4">
    <property type="entry name" value="PROTEIN LET-99"/>
    <property type="match status" value="1"/>
</dbReference>
<name>A0A0N5ANJ5_9BILA</name>
<dbReference type="PANTHER" id="PTHR16206">
    <property type="entry name" value="DEP DOMAIN-CONTAINING"/>
    <property type="match status" value="1"/>
</dbReference>